<evidence type="ECO:0000256" key="3">
    <source>
        <dbReference type="ARBA" id="ARBA00022801"/>
    </source>
</evidence>
<dbReference type="InterPro" id="IPR008984">
    <property type="entry name" value="SMAD_FHA_dom_sf"/>
</dbReference>
<protein>
    <recommendedName>
        <fullName evidence="11">Aprataxin and PNK-like factor</fullName>
    </recommendedName>
</protein>
<evidence type="ECO:0008006" key="11">
    <source>
        <dbReference type="Google" id="ProtNLM"/>
    </source>
</evidence>
<dbReference type="Proteomes" id="UP001159428">
    <property type="component" value="Unassembled WGS sequence"/>
</dbReference>
<dbReference type="EMBL" id="CALNXJ010000007">
    <property type="protein sequence ID" value="CAH3044490.1"/>
    <property type="molecule type" value="Genomic_DNA"/>
</dbReference>
<dbReference type="GO" id="GO:0003906">
    <property type="term" value="F:DNA-(apurinic or apyrimidinic site) endonuclease activity"/>
    <property type="evidence" value="ECO:0007669"/>
    <property type="project" value="InterPro"/>
</dbReference>
<dbReference type="AlphaFoldDB" id="A0AAU9W7L1"/>
<evidence type="ECO:0000256" key="5">
    <source>
        <dbReference type="ARBA" id="ARBA00023242"/>
    </source>
</evidence>
<dbReference type="GO" id="GO:0005634">
    <property type="term" value="C:nucleus"/>
    <property type="evidence" value="ECO:0007669"/>
    <property type="project" value="UniProtKB-SubCell"/>
</dbReference>
<sequence>MSSFYLRPLNGEKDIAVPFGKTTIGRGPLLGVTDKRVSRSHAVLEVKDENLTILPLHINPTFLKSSDGKKFVSLKKGKTRVLIDGDVIALLPDSLCFMVVCQGDSLENGVTEEQVGISKNKMLDKLLTKSNKAHDKEKPTKSSDTPTDMLLDEFMNTEPSLGTFSADAFTKHVNVNFTSSKPSTQDTITANSSFSIEKDVIPPYRPLVEPAPLLQKTRKLPSWLIESTSQIKSPAKNSVNRRGRTLVSQNVEKKTATDNKERNKITRREKLSVKEEQKVSGIDEDFTMGDDDESEHLKDRGKNKFAKKRSSTNTEDNEEDVKPTESKKTRTSRILGNENDVDNEPSGPKSKKDIRKTFSGDTDTGGSDDEMSASKVERTQMKVKIAVTNSSTVVMFFPLLLQENEKESDKMKLPPCPYGKKCYRKNPLHFKEYLHPDKDSSDDDDDDDDDDKVAGDDSDDYRPVCPYGSSCYRQNPQHRKDFEHTDAVGRLGSPKHKTTKKRKNLDGTSDDDGHNRNDYNDSFLADDASDVEEDGSSYSGSDDPDWQPVQGDDNGKEDVNQLLHEAKGFLCNKKMTKPV</sequence>
<feature type="compositionally biased region" description="Basic and acidic residues" evidence="6">
    <location>
        <begin position="251"/>
        <end position="278"/>
    </location>
</feature>
<keyword evidence="4" id="KW-0234">DNA repair</keyword>
<comment type="subcellular location">
    <subcellularLocation>
        <location evidence="1">Nucleus</location>
    </subcellularLocation>
</comment>
<reference evidence="9 10" key="1">
    <citation type="submission" date="2022-05" db="EMBL/GenBank/DDBJ databases">
        <authorList>
            <consortium name="Genoscope - CEA"/>
            <person name="William W."/>
        </authorList>
    </citation>
    <scope>NUCLEOTIDE SEQUENCE [LARGE SCALE GENOMIC DNA]</scope>
</reference>
<feature type="region of interest" description="Disordered" evidence="6">
    <location>
        <begin position="129"/>
        <end position="148"/>
    </location>
</feature>
<accession>A0AAU9W7L1</accession>
<feature type="compositionally biased region" description="Basic and acidic residues" evidence="6">
    <location>
        <begin position="478"/>
        <end position="487"/>
    </location>
</feature>
<dbReference type="PANTHER" id="PTHR21315">
    <property type="entry name" value="APRATAXIN AND PNK-LIKE FACTOR-RELATED"/>
    <property type="match status" value="1"/>
</dbReference>
<name>A0AAU9W7L1_9CNID</name>
<dbReference type="SUPFAM" id="SSF49879">
    <property type="entry name" value="SMAD/FHA domain"/>
    <property type="match status" value="1"/>
</dbReference>
<gene>
    <name evidence="9" type="ORF">PMEA_00031214</name>
</gene>
<feature type="domain" description="PBZ-type" evidence="7">
    <location>
        <begin position="462"/>
        <end position="486"/>
    </location>
</feature>
<dbReference type="FunFam" id="2.60.200.20:FF:000061">
    <property type="entry name" value="Zgc:165656 protein"/>
    <property type="match status" value="1"/>
</dbReference>
<dbReference type="PANTHER" id="PTHR21315:SF2">
    <property type="entry name" value="APRATAXIN AND PNK-LIKE FACTOR"/>
    <property type="match status" value="1"/>
</dbReference>
<feature type="region of interest" description="Disordered" evidence="6">
    <location>
        <begin position="229"/>
        <end position="375"/>
    </location>
</feature>
<evidence type="ECO:0000259" key="7">
    <source>
        <dbReference type="Pfam" id="PF10283"/>
    </source>
</evidence>
<feature type="domain" description="PNK FHA" evidence="8">
    <location>
        <begin position="5"/>
        <end position="50"/>
    </location>
</feature>
<keyword evidence="2" id="KW-0227">DNA damage</keyword>
<dbReference type="GO" id="GO:0006302">
    <property type="term" value="P:double-strand break repair"/>
    <property type="evidence" value="ECO:0007669"/>
    <property type="project" value="InterPro"/>
</dbReference>
<feature type="region of interest" description="Disordered" evidence="6">
    <location>
        <begin position="433"/>
        <end position="557"/>
    </location>
</feature>
<evidence type="ECO:0000259" key="8">
    <source>
        <dbReference type="Pfam" id="PF17913"/>
    </source>
</evidence>
<evidence type="ECO:0000256" key="4">
    <source>
        <dbReference type="ARBA" id="ARBA00023204"/>
    </source>
</evidence>
<feature type="compositionally biased region" description="Polar residues" evidence="6">
    <location>
        <begin position="229"/>
        <end position="238"/>
    </location>
</feature>
<feature type="domain" description="PBZ-type" evidence="7">
    <location>
        <begin position="414"/>
        <end position="438"/>
    </location>
</feature>
<evidence type="ECO:0000313" key="10">
    <source>
        <dbReference type="Proteomes" id="UP001159428"/>
    </source>
</evidence>
<feature type="compositionally biased region" description="Basic residues" evidence="6">
    <location>
        <begin position="493"/>
        <end position="503"/>
    </location>
</feature>
<keyword evidence="3" id="KW-0378">Hydrolase</keyword>
<dbReference type="Gene3D" id="2.60.200.20">
    <property type="match status" value="1"/>
</dbReference>
<dbReference type="GO" id="GO:0035861">
    <property type="term" value="C:site of double-strand break"/>
    <property type="evidence" value="ECO:0007669"/>
    <property type="project" value="TreeGrafter"/>
</dbReference>
<dbReference type="Pfam" id="PF10283">
    <property type="entry name" value="zf-CCHH"/>
    <property type="match status" value="2"/>
</dbReference>
<evidence type="ECO:0000256" key="1">
    <source>
        <dbReference type="ARBA" id="ARBA00004123"/>
    </source>
</evidence>
<dbReference type="InterPro" id="IPR041388">
    <property type="entry name" value="FHA_2"/>
</dbReference>
<comment type="caution">
    <text evidence="9">The sequence shown here is derived from an EMBL/GenBank/DDBJ whole genome shotgun (WGS) entry which is preliminary data.</text>
</comment>
<evidence type="ECO:0000313" key="9">
    <source>
        <dbReference type="EMBL" id="CAH3044490.1"/>
    </source>
</evidence>
<dbReference type="GO" id="GO:0008408">
    <property type="term" value="F:3'-5' exonuclease activity"/>
    <property type="evidence" value="ECO:0007669"/>
    <property type="project" value="InterPro"/>
</dbReference>
<feature type="compositionally biased region" description="Acidic residues" evidence="6">
    <location>
        <begin position="282"/>
        <end position="294"/>
    </location>
</feature>
<dbReference type="InterPro" id="IPR019406">
    <property type="entry name" value="APLF_PBZ"/>
</dbReference>
<evidence type="ECO:0000256" key="6">
    <source>
        <dbReference type="SAM" id="MobiDB-lite"/>
    </source>
</evidence>
<keyword evidence="5" id="KW-0539">Nucleus</keyword>
<dbReference type="InterPro" id="IPR039253">
    <property type="entry name" value="APLF"/>
</dbReference>
<organism evidence="9 10">
    <name type="scientific">Pocillopora meandrina</name>
    <dbReference type="NCBI Taxonomy" id="46732"/>
    <lineage>
        <taxon>Eukaryota</taxon>
        <taxon>Metazoa</taxon>
        <taxon>Cnidaria</taxon>
        <taxon>Anthozoa</taxon>
        <taxon>Hexacorallia</taxon>
        <taxon>Scleractinia</taxon>
        <taxon>Astrocoeniina</taxon>
        <taxon>Pocilloporidae</taxon>
        <taxon>Pocillopora</taxon>
    </lineage>
</organism>
<evidence type="ECO:0000256" key="2">
    <source>
        <dbReference type="ARBA" id="ARBA00022763"/>
    </source>
</evidence>
<feature type="compositionally biased region" description="Acidic residues" evidence="6">
    <location>
        <begin position="440"/>
        <end position="459"/>
    </location>
</feature>
<proteinExistence type="predicted"/>
<keyword evidence="10" id="KW-1185">Reference proteome</keyword>
<feature type="compositionally biased region" description="Basic and acidic residues" evidence="6">
    <location>
        <begin position="129"/>
        <end position="141"/>
    </location>
</feature>
<dbReference type="Pfam" id="PF17913">
    <property type="entry name" value="FHA_2"/>
    <property type="match status" value="1"/>
</dbReference>